<evidence type="ECO:0000256" key="1">
    <source>
        <dbReference type="SAM" id="MobiDB-lite"/>
    </source>
</evidence>
<dbReference type="AlphaFoldDB" id="A0A0R3T9A5"/>
<organism evidence="4">
    <name type="scientific">Rodentolepis nana</name>
    <name type="common">Dwarf tapeworm</name>
    <name type="synonym">Hymenolepis nana</name>
    <dbReference type="NCBI Taxonomy" id="102285"/>
    <lineage>
        <taxon>Eukaryota</taxon>
        <taxon>Metazoa</taxon>
        <taxon>Spiralia</taxon>
        <taxon>Lophotrochozoa</taxon>
        <taxon>Platyhelminthes</taxon>
        <taxon>Cestoda</taxon>
        <taxon>Eucestoda</taxon>
        <taxon>Cyclophyllidea</taxon>
        <taxon>Hymenolepididae</taxon>
        <taxon>Rodentolepis</taxon>
    </lineage>
</organism>
<dbReference type="OrthoDB" id="6288634at2759"/>
<dbReference type="WBParaSite" id="HNAJ_0000364401-mRNA-1">
    <property type="protein sequence ID" value="HNAJ_0000364401-mRNA-1"/>
    <property type="gene ID" value="HNAJ_0000364401"/>
</dbReference>
<feature type="compositionally biased region" description="Polar residues" evidence="1">
    <location>
        <begin position="80"/>
        <end position="91"/>
    </location>
</feature>
<evidence type="ECO:0000313" key="3">
    <source>
        <dbReference type="Proteomes" id="UP000278807"/>
    </source>
</evidence>
<evidence type="ECO:0000313" key="4">
    <source>
        <dbReference type="WBParaSite" id="HNAJ_0000364401-mRNA-1"/>
    </source>
</evidence>
<dbReference type="EMBL" id="UZAE01002193">
    <property type="protein sequence ID" value="VDN99501.1"/>
    <property type="molecule type" value="Genomic_DNA"/>
</dbReference>
<feature type="compositionally biased region" description="Low complexity" evidence="1">
    <location>
        <begin position="395"/>
        <end position="410"/>
    </location>
</feature>
<feature type="compositionally biased region" description="Low complexity" evidence="1">
    <location>
        <begin position="95"/>
        <end position="112"/>
    </location>
</feature>
<keyword evidence="3" id="KW-1185">Reference proteome</keyword>
<reference evidence="2 3" key="2">
    <citation type="submission" date="2018-11" db="EMBL/GenBank/DDBJ databases">
        <authorList>
            <consortium name="Pathogen Informatics"/>
        </authorList>
    </citation>
    <scope>NUCLEOTIDE SEQUENCE [LARGE SCALE GENOMIC DNA]</scope>
</reference>
<reference evidence="4" key="1">
    <citation type="submission" date="2017-02" db="UniProtKB">
        <authorList>
            <consortium name="WormBaseParasite"/>
        </authorList>
    </citation>
    <scope>IDENTIFICATION</scope>
</reference>
<feature type="compositionally biased region" description="Low complexity" evidence="1">
    <location>
        <begin position="372"/>
        <end position="383"/>
    </location>
</feature>
<feature type="compositionally biased region" description="Polar residues" evidence="1">
    <location>
        <begin position="384"/>
        <end position="394"/>
    </location>
</feature>
<accession>A0A0R3T9A5</accession>
<dbReference type="Proteomes" id="UP000278807">
    <property type="component" value="Unassembled WGS sequence"/>
</dbReference>
<protein>
    <submittedName>
        <fullName evidence="4">SERTA domain-containing protein</fullName>
    </submittedName>
</protein>
<evidence type="ECO:0000313" key="2">
    <source>
        <dbReference type="EMBL" id="VDN99501.1"/>
    </source>
</evidence>
<feature type="region of interest" description="Disordered" evidence="1">
    <location>
        <begin position="351"/>
        <end position="410"/>
    </location>
</feature>
<gene>
    <name evidence="2" type="ORF">HNAJ_LOCUS3642</name>
</gene>
<name>A0A0R3T9A5_RODNA</name>
<feature type="region of interest" description="Disordered" evidence="1">
    <location>
        <begin position="80"/>
        <end position="112"/>
    </location>
</feature>
<proteinExistence type="predicted"/>
<sequence length="454" mass="49416">MCTIEKLEGSQRRSSLWTPSYRLRIPDTQLNGNQRWRGASKFIWVRSLLSISSEINIRCLHQPIGDFQLSGIQIYLHQSKPTPENSSQSKGRQLVGSSSSSSVSSSSSSLSLGSTNTIITQVKRPIRVLKLQPQRPSLPPQPVQPTPTLQPISVTSNLPNTTSGPFLAPARDAQIIYDTTTCLTPQAIVTTPWVIYTRGISAPQAELVKPLTRMQPVAQAVSKQPFQPASTLPPILTPQSAPPKLPNATAVPQNSSFSFLLPCECNEALTSQHFNNNNTKIPILGPPHSLVEPVQNDKRPPVASSPALNLPDMLQELDPETLAMLENEDAKSDSLLTSLSFDDILSSISITPSSGDELNQEKASRPSGSFCSSEYSPPSLPESFVSSASCGGNDQSHQTQSQQKQQSHQQNISLLNDVEIDTDLPSDSDEFWDAFVTNVMNLPLDSTNLPMDVC</sequence>